<reference evidence="2" key="1">
    <citation type="submission" date="2023-08" db="EMBL/GenBank/DDBJ databases">
        <authorList>
            <person name="Chen Y."/>
            <person name="Shah S."/>
            <person name="Dougan E. K."/>
            <person name="Thang M."/>
            <person name="Chan C."/>
        </authorList>
    </citation>
    <scope>NUCLEOTIDE SEQUENCE</scope>
</reference>
<dbReference type="PANTHER" id="PTHR45689:SF5">
    <property type="entry name" value="I[[H]] CHANNEL, ISOFORM E"/>
    <property type="match status" value="1"/>
</dbReference>
<dbReference type="SUPFAM" id="SSF51206">
    <property type="entry name" value="cAMP-binding domain-like"/>
    <property type="match status" value="1"/>
</dbReference>
<accession>A0AA36MW93</accession>
<dbReference type="GO" id="GO:0035725">
    <property type="term" value="P:sodium ion transmembrane transport"/>
    <property type="evidence" value="ECO:0007669"/>
    <property type="project" value="TreeGrafter"/>
</dbReference>
<dbReference type="PANTHER" id="PTHR45689">
    <property type="entry name" value="I[[H]] CHANNEL, ISOFORM E"/>
    <property type="match status" value="1"/>
</dbReference>
<dbReference type="GO" id="GO:0098855">
    <property type="term" value="C:HCN channel complex"/>
    <property type="evidence" value="ECO:0007669"/>
    <property type="project" value="TreeGrafter"/>
</dbReference>
<protein>
    <recommendedName>
        <fullName evidence="4">Cyclic nucleotide-binding domain-containing protein</fullName>
    </recommendedName>
</protein>
<dbReference type="Gene3D" id="1.10.287.70">
    <property type="match status" value="1"/>
</dbReference>
<evidence type="ECO:0000313" key="2">
    <source>
        <dbReference type="EMBL" id="CAJ1381153.1"/>
    </source>
</evidence>
<dbReference type="InterPro" id="IPR018490">
    <property type="entry name" value="cNMP-bd_dom_sf"/>
</dbReference>
<organism evidence="2 3">
    <name type="scientific">Effrenium voratum</name>
    <dbReference type="NCBI Taxonomy" id="2562239"/>
    <lineage>
        <taxon>Eukaryota</taxon>
        <taxon>Sar</taxon>
        <taxon>Alveolata</taxon>
        <taxon>Dinophyceae</taxon>
        <taxon>Suessiales</taxon>
        <taxon>Symbiodiniaceae</taxon>
        <taxon>Effrenium</taxon>
    </lineage>
</organism>
<sequence>MLLFWNLDFFASLCTGFYDEGRLIMSWKRIAVNYAKTWMFFDLSLISMDWSFRILDWAHQAPGNWSKSLRMLRFLRLLRMLRWIKLRKINEVTQELFHTQAASLYYGLFSSIATLLVTNHLLACAWFAMSHVYAENWVTDLGIENGSVEYQYLTCLNWAFAQLGVGSSPAQATNSLETAFCIFSAFRSLITSSTLISTVSNLMAWLSKIKEDESDEFRRLRAHLANHNIPHALSQKITNFLQYQYAVRKEARSADVAVPLLDLLSQQLQGELQFARYEQALRKLVLLEELMETADRQVVHTLHCLAVRAVRTTVVAGQDVVFLAGQEADCAYLKLTGAVSYLLDGERKEFDESGWMAEVSLWVPWFYLGDLVSEDVTRLVAVDAEGFAKAVGKCWTTQRSARKYAARFVEVMQKETNWSDMLTLRPALPRTHSILTAAKSGHCCPDIFKRKGRVVGFDEVVSNDGGNELNDWERSIALLQALREEQLLPGFPRTSSASTRRCTPARAPLAGRRRWVSSRSCGWRPCARTSTASQGPAACAAMRVSGKGPWPWQKKRGRGGCTQMPCSSVPYSLPARRGRSGSLRLRSWPTCGARRWPWTRWAAASRSAPARRRAAGTWRSGSWPAVRSRGRKPSWRRWMP</sequence>
<evidence type="ECO:0000256" key="1">
    <source>
        <dbReference type="SAM" id="MobiDB-lite"/>
    </source>
</evidence>
<dbReference type="AlphaFoldDB" id="A0AA36MW93"/>
<proteinExistence type="predicted"/>
<feature type="region of interest" description="Disordered" evidence="1">
    <location>
        <begin position="612"/>
        <end position="640"/>
    </location>
</feature>
<keyword evidence="3" id="KW-1185">Reference proteome</keyword>
<dbReference type="GO" id="GO:0003254">
    <property type="term" value="P:regulation of membrane depolarization"/>
    <property type="evidence" value="ECO:0007669"/>
    <property type="project" value="TreeGrafter"/>
</dbReference>
<gene>
    <name evidence="2" type="ORF">EVOR1521_LOCUS8930</name>
</gene>
<feature type="compositionally biased region" description="Basic residues" evidence="1">
    <location>
        <begin position="628"/>
        <end position="640"/>
    </location>
</feature>
<dbReference type="GO" id="GO:0005249">
    <property type="term" value="F:voltage-gated potassium channel activity"/>
    <property type="evidence" value="ECO:0007669"/>
    <property type="project" value="TreeGrafter"/>
</dbReference>
<name>A0AA36MW93_9DINO</name>
<dbReference type="Proteomes" id="UP001178507">
    <property type="component" value="Unassembled WGS sequence"/>
</dbReference>
<dbReference type="SUPFAM" id="SSF81324">
    <property type="entry name" value="Voltage-gated potassium channels"/>
    <property type="match status" value="1"/>
</dbReference>
<evidence type="ECO:0008006" key="4">
    <source>
        <dbReference type="Google" id="ProtNLM"/>
    </source>
</evidence>
<dbReference type="EMBL" id="CAUJNA010000781">
    <property type="protein sequence ID" value="CAJ1381153.1"/>
    <property type="molecule type" value="Genomic_DNA"/>
</dbReference>
<evidence type="ECO:0000313" key="3">
    <source>
        <dbReference type="Proteomes" id="UP001178507"/>
    </source>
</evidence>
<dbReference type="InterPro" id="IPR051413">
    <property type="entry name" value="K/Na_HCN_channel"/>
</dbReference>
<comment type="caution">
    <text evidence="2">The sequence shown here is derived from an EMBL/GenBank/DDBJ whole genome shotgun (WGS) entry which is preliminary data.</text>
</comment>